<proteinExistence type="predicted"/>
<evidence type="ECO:0000256" key="2">
    <source>
        <dbReference type="SAM" id="Phobius"/>
    </source>
</evidence>
<dbReference type="AlphaFoldDB" id="A0A0P1B6W4"/>
<keyword evidence="5" id="KW-1185">Reference proteome</keyword>
<sequence length="300" mass="31433">MRSALTLLLVSSLALTNAADTSSDVTPPALTLSPEANLLLQSRDETTTSLPSDNHNSAMETHLATTAPPTEPSASIPTDMKSTVNTPSNEQSKPNLPSNAANTNNSNLTLDRDTSDSPDQIEAGSLATASSKSSTASVDTLNDKNDDLSTGNKSSASIVLPTIFGGMACVGAIVLAIMYKKKHNINGGDLGSNATGTIITPSNQAEGRGPKDYSSEAMKMSDLCHVDVRPPSTNISDSLSPFSSARCKVRVSSPVSSYHVSSESNTEFSDVYPRHIEGSNVVLTFGEVSNTQSSWPQVQL</sequence>
<reference evidence="5" key="1">
    <citation type="submission" date="2014-09" db="EMBL/GenBank/DDBJ databases">
        <authorList>
            <person name="Sharma Rahul"/>
            <person name="Thines Marco"/>
        </authorList>
    </citation>
    <scope>NUCLEOTIDE SEQUENCE [LARGE SCALE GENOMIC DNA]</scope>
</reference>
<feature type="compositionally biased region" description="Polar residues" evidence="1">
    <location>
        <begin position="64"/>
        <end position="93"/>
    </location>
</feature>
<dbReference type="OrthoDB" id="127837at2759"/>
<feature type="chain" id="PRO_5006059239" description="RxLR-like protein" evidence="3">
    <location>
        <begin position="19"/>
        <end position="300"/>
    </location>
</feature>
<protein>
    <recommendedName>
        <fullName evidence="6">RxLR-like protein</fullName>
    </recommendedName>
</protein>
<evidence type="ECO:0000256" key="1">
    <source>
        <dbReference type="SAM" id="MobiDB-lite"/>
    </source>
</evidence>
<keyword evidence="2" id="KW-0472">Membrane</keyword>
<accession>A0A0P1B6W4</accession>
<keyword evidence="3" id="KW-0732">Signal</keyword>
<name>A0A0P1B6W4_PLAHL</name>
<keyword evidence="2" id="KW-0812">Transmembrane</keyword>
<organism evidence="4 5">
    <name type="scientific">Plasmopara halstedii</name>
    <name type="common">Downy mildew of sunflower</name>
    <dbReference type="NCBI Taxonomy" id="4781"/>
    <lineage>
        <taxon>Eukaryota</taxon>
        <taxon>Sar</taxon>
        <taxon>Stramenopiles</taxon>
        <taxon>Oomycota</taxon>
        <taxon>Peronosporomycetes</taxon>
        <taxon>Peronosporales</taxon>
        <taxon>Peronosporaceae</taxon>
        <taxon>Plasmopara</taxon>
    </lineage>
</organism>
<evidence type="ECO:0000313" key="4">
    <source>
        <dbReference type="EMBL" id="CEG49526.1"/>
    </source>
</evidence>
<feature type="transmembrane region" description="Helical" evidence="2">
    <location>
        <begin position="158"/>
        <end position="179"/>
    </location>
</feature>
<dbReference type="Proteomes" id="UP000054928">
    <property type="component" value="Unassembled WGS sequence"/>
</dbReference>
<evidence type="ECO:0000313" key="5">
    <source>
        <dbReference type="Proteomes" id="UP000054928"/>
    </source>
</evidence>
<dbReference type="EMBL" id="CCYD01003055">
    <property type="protein sequence ID" value="CEG49526.1"/>
    <property type="molecule type" value="Genomic_DNA"/>
</dbReference>
<evidence type="ECO:0008006" key="6">
    <source>
        <dbReference type="Google" id="ProtNLM"/>
    </source>
</evidence>
<feature type="compositionally biased region" description="Low complexity" evidence="1">
    <location>
        <begin position="123"/>
        <end position="137"/>
    </location>
</feature>
<feature type="signal peptide" evidence="3">
    <location>
        <begin position="1"/>
        <end position="18"/>
    </location>
</feature>
<feature type="region of interest" description="Disordered" evidence="1">
    <location>
        <begin position="64"/>
        <end position="154"/>
    </location>
</feature>
<dbReference type="RefSeq" id="XP_024585895.1">
    <property type="nucleotide sequence ID" value="XM_024720725.1"/>
</dbReference>
<evidence type="ECO:0000256" key="3">
    <source>
        <dbReference type="SAM" id="SignalP"/>
    </source>
</evidence>
<feature type="compositionally biased region" description="Low complexity" evidence="1">
    <location>
        <begin position="94"/>
        <end position="109"/>
    </location>
</feature>
<dbReference type="OMA" id="ETNMEFQ"/>
<dbReference type="GeneID" id="36402339"/>
<keyword evidence="2" id="KW-1133">Transmembrane helix</keyword>